<dbReference type="EMBL" id="CP090166">
    <property type="protein sequence ID" value="UJO16422.1"/>
    <property type="molecule type" value="Genomic_DNA"/>
</dbReference>
<keyword evidence="6" id="KW-0539">Nucleus</keyword>
<dbReference type="SUPFAM" id="SSF47819">
    <property type="entry name" value="HRDC-like"/>
    <property type="match status" value="1"/>
</dbReference>
<reference evidence="8" key="1">
    <citation type="submission" date="2021-12" db="EMBL/GenBank/DDBJ databases">
        <authorList>
            <person name="Zaccaron A."/>
            <person name="Stergiopoulos I."/>
        </authorList>
    </citation>
    <scope>NUCLEOTIDE SEQUENCE</scope>
    <source>
        <strain evidence="8">Race5_Kim</strain>
    </source>
</reference>
<keyword evidence="4" id="KW-0240">DNA-directed RNA polymerase</keyword>
<evidence type="ECO:0000313" key="9">
    <source>
        <dbReference type="Proteomes" id="UP000756132"/>
    </source>
</evidence>
<reference evidence="8" key="2">
    <citation type="journal article" date="2022" name="Microb. Genom.">
        <title>A chromosome-scale genome assembly of the tomato pathogen Cladosporium fulvum reveals a compartmentalized genome architecture and the presence of a dispensable chromosome.</title>
        <authorList>
            <person name="Zaccaron A.Z."/>
            <person name="Chen L.H."/>
            <person name="Samaras A."/>
            <person name="Stergiopoulos I."/>
        </authorList>
    </citation>
    <scope>NUCLEOTIDE SEQUENCE</scope>
    <source>
        <strain evidence="8">Race5_Kim</strain>
    </source>
</reference>
<dbReference type="AlphaFoldDB" id="A0A9Q8LFG3"/>
<gene>
    <name evidence="8" type="ORF">CLAFUR5_04343</name>
</gene>
<accession>A0A9Q8LFG3</accession>
<proteinExistence type="inferred from homology"/>
<organism evidence="8 9">
    <name type="scientific">Passalora fulva</name>
    <name type="common">Tomato leaf mold</name>
    <name type="synonym">Cladosporium fulvum</name>
    <dbReference type="NCBI Taxonomy" id="5499"/>
    <lineage>
        <taxon>Eukaryota</taxon>
        <taxon>Fungi</taxon>
        <taxon>Dikarya</taxon>
        <taxon>Ascomycota</taxon>
        <taxon>Pezizomycotina</taxon>
        <taxon>Dothideomycetes</taxon>
        <taxon>Dothideomycetidae</taxon>
        <taxon>Mycosphaerellales</taxon>
        <taxon>Mycosphaerellaceae</taxon>
        <taxon>Fulvia</taxon>
    </lineage>
</organism>
<dbReference type="Proteomes" id="UP000756132">
    <property type="component" value="Chromosome 4"/>
</dbReference>
<name>A0A9Q8LFG3_PASFU</name>
<keyword evidence="5" id="KW-0804">Transcription</keyword>
<dbReference type="OrthoDB" id="1746530at2759"/>
<comment type="similarity">
    <text evidence="2">Belongs to the eukaryotic RPC9 RNA polymerase subunit family.</text>
</comment>
<comment type="subcellular location">
    <subcellularLocation>
        <location evidence="1">Nucleus</location>
    </subcellularLocation>
</comment>
<evidence type="ECO:0000256" key="1">
    <source>
        <dbReference type="ARBA" id="ARBA00004123"/>
    </source>
</evidence>
<dbReference type="KEGG" id="ffu:CLAFUR5_04343"/>
<evidence type="ECO:0000313" key="8">
    <source>
        <dbReference type="EMBL" id="UJO16422.1"/>
    </source>
</evidence>
<evidence type="ECO:0000256" key="2">
    <source>
        <dbReference type="ARBA" id="ARBA00006898"/>
    </source>
</evidence>
<evidence type="ECO:0000256" key="3">
    <source>
        <dbReference type="ARBA" id="ARBA00016672"/>
    </source>
</evidence>
<evidence type="ECO:0000256" key="6">
    <source>
        <dbReference type="ARBA" id="ARBA00023242"/>
    </source>
</evidence>
<dbReference type="GO" id="GO:0006384">
    <property type="term" value="P:transcription initiation at RNA polymerase III promoter"/>
    <property type="evidence" value="ECO:0007669"/>
    <property type="project" value="InterPro"/>
</dbReference>
<dbReference type="OMA" id="MTERISY"/>
<dbReference type="InterPro" id="IPR010997">
    <property type="entry name" value="HRDC-like_sf"/>
</dbReference>
<dbReference type="InterPro" id="IPR005574">
    <property type="entry name" value="Rpb4/RPC9"/>
</dbReference>
<sequence>MKILDAGDHPLSNADVLDWIKRKRAQHETEDAEETAAKGKGAKATPRPKNFITALNRHERELNSPRYPYAKNVGAYAGDARDKQFKKFCQEAENVIQDNLEAEWKEKLSTMNKEQVEKGLAIEQDKKCLTEPELLMLYNHAPVHAELLQPMIENVEDRFSAKEQALLIDVIWRTLRVNEQRPVEEE</sequence>
<dbReference type="Pfam" id="PF03874">
    <property type="entry name" value="RNA_pol_Rpb4"/>
    <property type="match status" value="1"/>
</dbReference>
<keyword evidence="9" id="KW-1185">Reference proteome</keyword>
<dbReference type="PANTHER" id="PTHR15561">
    <property type="entry name" value="CALCITONIN GENE-RELATED PEPTIDE-RECEPTOR COMPONENT PROTEIN"/>
    <property type="match status" value="1"/>
</dbReference>
<dbReference type="PANTHER" id="PTHR15561:SF0">
    <property type="entry name" value="DNA-DIRECTED RNA POLYMERASE III SUBUNIT RPC9"/>
    <property type="match status" value="1"/>
</dbReference>
<evidence type="ECO:0000256" key="5">
    <source>
        <dbReference type="ARBA" id="ARBA00023163"/>
    </source>
</evidence>
<dbReference type="GO" id="GO:0005666">
    <property type="term" value="C:RNA polymerase III complex"/>
    <property type="evidence" value="ECO:0007669"/>
    <property type="project" value="InterPro"/>
</dbReference>
<dbReference type="GO" id="GO:0000166">
    <property type="term" value="F:nucleotide binding"/>
    <property type="evidence" value="ECO:0007669"/>
    <property type="project" value="InterPro"/>
</dbReference>
<feature type="region of interest" description="Disordered" evidence="7">
    <location>
        <begin position="27"/>
        <end position="47"/>
    </location>
</feature>
<dbReference type="GeneID" id="71984221"/>
<dbReference type="InterPro" id="IPR038324">
    <property type="entry name" value="Rpb4/RPC9_sf"/>
</dbReference>
<dbReference type="Gene3D" id="1.20.1250.40">
    <property type="match status" value="1"/>
</dbReference>
<dbReference type="InterPro" id="IPR038846">
    <property type="entry name" value="RPC9"/>
</dbReference>
<dbReference type="RefSeq" id="XP_047760788.1">
    <property type="nucleotide sequence ID" value="XM_047903491.1"/>
</dbReference>
<evidence type="ECO:0000256" key="4">
    <source>
        <dbReference type="ARBA" id="ARBA00022478"/>
    </source>
</evidence>
<protein>
    <recommendedName>
        <fullName evidence="3">DNA-directed RNA polymerase III subunit RPC9</fullName>
    </recommendedName>
</protein>
<evidence type="ECO:0000256" key="7">
    <source>
        <dbReference type="SAM" id="MobiDB-lite"/>
    </source>
</evidence>